<dbReference type="PANTHER" id="PTHR23180">
    <property type="entry name" value="CENTAURIN/ARF"/>
    <property type="match status" value="1"/>
</dbReference>
<keyword evidence="2" id="KW-0862">Zinc</keyword>
<keyword evidence="5" id="KW-1185">Reference proteome</keyword>
<evidence type="ECO:0000259" key="3">
    <source>
        <dbReference type="PROSITE" id="PS50003"/>
    </source>
</evidence>
<dbReference type="InterPro" id="IPR011993">
    <property type="entry name" value="PH-like_dom_sf"/>
</dbReference>
<keyword evidence="1" id="KW-0479">Metal-binding</keyword>
<dbReference type="SUPFAM" id="SSF103657">
    <property type="entry name" value="BAR/IMD domain-like"/>
    <property type="match status" value="1"/>
</dbReference>
<dbReference type="SMART" id="SM00233">
    <property type="entry name" value="PH"/>
    <property type="match status" value="1"/>
</dbReference>
<dbReference type="EMBL" id="JADGJD010000210">
    <property type="protein sequence ID" value="KAJ3053406.1"/>
    <property type="molecule type" value="Genomic_DNA"/>
</dbReference>
<comment type="caution">
    <text evidence="4">The sequence shown here is derived from an EMBL/GenBank/DDBJ whole genome shotgun (WGS) entry which is preliminary data.</text>
</comment>
<protein>
    <submittedName>
        <fullName evidence="4">SNF1-interacting protein</fullName>
    </submittedName>
</protein>
<feature type="domain" description="PH" evidence="3">
    <location>
        <begin position="161"/>
        <end position="267"/>
    </location>
</feature>
<dbReference type="Gene3D" id="2.30.29.30">
    <property type="entry name" value="Pleckstrin-homology domain (PH domain)/Phosphotyrosine-binding domain (PTB)"/>
    <property type="match status" value="1"/>
</dbReference>
<feature type="non-terminal residue" evidence="4">
    <location>
        <position position="1"/>
    </location>
</feature>
<dbReference type="GO" id="GO:0005737">
    <property type="term" value="C:cytoplasm"/>
    <property type="evidence" value="ECO:0007669"/>
    <property type="project" value="InterPro"/>
</dbReference>
<accession>A0AAD5SM17</accession>
<name>A0AAD5SM17_9FUNG</name>
<dbReference type="Gene3D" id="1.20.1270.60">
    <property type="entry name" value="Arfaptin homology (AH) domain/BAR domain"/>
    <property type="match status" value="1"/>
</dbReference>
<sequence length="315" mass="35119">MRRNFDKLQERYDTAVLRFASLSKSKETSALREDAFVLYDIRKLYIKSSLDYTLRILLFRNAVDALIIEQFMGTASSHMDFYDAAGQVFKGLKPALDAVRGRADTERQDIESLESSLRWDKKSIEETAVLRANPGYRIPDPSIASVSSTPSSTTLTPSSPAIHKEGYLSVRTSQKGPLGVPVWVRRYFTLHDDGFGFSTTTRTGKHRGKVMVSSAINVLLCSVKKWRGEERRFCFELYVGRRPPAVLQAESEEDLNAWITAIESAKYYATTLPGGPKAAALVEAHAAEDVIGEEAGIKLFEVKVGGVRRSSKVVR</sequence>
<dbReference type="SUPFAM" id="SSF50729">
    <property type="entry name" value="PH domain-like"/>
    <property type="match status" value="1"/>
</dbReference>
<dbReference type="InterPro" id="IPR004148">
    <property type="entry name" value="BAR_dom"/>
</dbReference>
<dbReference type="Pfam" id="PF00169">
    <property type="entry name" value="PH"/>
    <property type="match status" value="1"/>
</dbReference>
<dbReference type="PANTHER" id="PTHR23180:SF160">
    <property type="entry name" value="ADP-RIBOSYLATION FACTOR GTPASE-ACTIVATING PROTEIN EFFECTOR PROTEIN 1"/>
    <property type="match status" value="1"/>
</dbReference>
<dbReference type="GO" id="GO:0046872">
    <property type="term" value="F:metal ion binding"/>
    <property type="evidence" value="ECO:0007669"/>
    <property type="project" value="UniProtKB-KW"/>
</dbReference>
<reference evidence="4" key="1">
    <citation type="submission" date="2020-05" db="EMBL/GenBank/DDBJ databases">
        <title>Phylogenomic resolution of chytrid fungi.</title>
        <authorList>
            <person name="Stajich J.E."/>
            <person name="Amses K."/>
            <person name="Simmons R."/>
            <person name="Seto K."/>
            <person name="Myers J."/>
            <person name="Bonds A."/>
            <person name="Quandt C.A."/>
            <person name="Barry K."/>
            <person name="Liu P."/>
            <person name="Grigoriev I."/>
            <person name="Longcore J.E."/>
            <person name="James T.Y."/>
        </authorList>
    </citation>
    <scope>NUCLEOTIDE SEQUENCE</scope>
    <source>
        <strain evidence="4">JEL0318</strain>
    </source>
</reference>
<dbReference type="InterPro" id="IPR001849">
    <property type="entry name" value="PH_domain"/>
</dbReference>
<dbReference type="GO" id="GO:0005096">
    <property type="term" value="F:GTPase activator activity"/>
    <property type="evidence" value="ECO:0007669"/>
    <property type="project" value="InterPro"/>
</dbReference>
<dbReference type="Pfam" id="PF16746">
    <property type="entry name" value="BAR_3"/>
    <property type="match status" value="1"/>
</dbReference>
<dbReference type="PROSITE" id="PS50003">
    <property type="entry name" value="PH_DOMAIN"/>
    <property type="match status" value="1"/>
</dbReference>
<evidence type="ECO:0000256" key="2">
    <source>
        <dbReference type="ARBA" id="ARBA00022833"/>
    </source>
</evidence>
<dbReference type="InterPro" id="IPR027267">
    <property type="entry name" value="AH/BAR_dom_sf"/>
</dbReference>
<evidence type="ECO:0000256" key="1">
    <source>
        <dbReference type="ARBA" id="ARBA00022723"/>
    </source>
</evidence>
<dbReference type="Proteomes" id="UP001212841">
    <property type="component" value="Unassembled WGS sequence"/>
</dbReference>
<evidence type="ECO:0000313" key="4">
    <source>
        <dbReference type="EMBL" id="KAJ3053406.1"/>
    </source>
</evidence>
<evidence type="ECO:0000313" key="5">
    <source>
        <dbReference type="Proteomes" id="UP001212841"/>
    </source>
</evidence>
<organism evidence="4 5">
    <name type="scientific">Rhizophlyctis rosea</name>
    <dbReference type="NCBI Taxonomy" id="64517"/>
    <lineage>
        <taxon>Eukaryota</taxon>
        <taxon>Fungi</taxon>
        <taxon>Fungi incertae sedis</taxon>
        <taxon>Chytridiomycota</taxon>
        <taxon>Chytridiomycota incertae sedis</taxon>
        <taxon>Chytridiomycetes</taxon>
        <taxon>Rhizophlyctidales</taxon>
        <taxon>Rhizophlyctidaceae</taxon>
        <taxon>Rhizophlyctis</taxon>
    </lineage>
</organism>
<gene>
    <name evidence="4" type="primary">SIP3</name>
    <name evidence="4" type="ORF">HK097_004350</name>
</gene>
<dbReference type="AlphaFoldDB" id="A0AAD5SM17"/>
<proteinExistence type="predicted"/>
<dbReference type="InterPro" id="IPR045258">
    <property type="entry name" value="ACAP1/2/3-like"/>
</dbReference>